<feature type="chain" id="PRO_5045211311" evidence="14">
    <location>
        <begin position="22"/>
        <end position="725"/>
    </location>
</feature>
<dbReference type="InterPro" id="IPR037066">
    <property type="entry name" value="Plug_dom_sf"/>
</dbReference>
<sequence length="725" mass="81815">MKLNFLLTAAGVCLLPATVLAQNEVAKDTTSNEVLDELLISAVRADQKTPMAYSNLTKKELAKRNLGQDIPTLMNFMTSVVTTTDAGNGVGYSGIRVRGSDATRVNVTVNGIPYNDSESHGTFWVNIPDFVSSVENLQLQRGVGTSTNGSGAFGASLNLLTDAYSYKSNGEISNSFGSFNTRKHTVKFSTGLMNDSFELNGRLSNMHSDGYIDRASADLKSYFLQGTFLDGKTLIKGLAFGGTQKTYQAWNGVEQADLDKHGRRYNTAGRYIDDNGIERYYDNETDNYLQNHYQLHWNQRWNEYWTTNIALHYTTGYGYYENYKSGEDVTEYGLTPVTVNGTLVDESDLIRRKILDNNFYGFTFSTTYKKNNLDVILGGAGNKYEGDHKGTIQWVKEPLAYQYDQEYYKDFSAKTDLNTFLKATYTLAEKFILFGDLQYRNVTYKANGNDTGMVNDKFHFFNPKAGVTYLMNENSNLYFSYARANREPNRNDYEAGSPKPEELNDFELGWRYNTTQTKINVNAYYMRYKNQLVLTGALNDVGAPMRENSGDSYRLGLEIDAAVRIHPKVVWNPSLTISRNQNIDYITHFDGALQNLGNTAISFSPDFIASNILTYEPVRGLQMSLLTKFVGKQFMGNTESEASKLDSYITNDISINYDVAVKKWFKSISFNLLLNNIFDVKYISNGYYYTYDDTWSTPNTTTTIEGAGYYPQAQFNLLGGITLKF</sequence>
<feature type="domain" description="TonB-dependent receptor-like beta-barrel" evidence="15">
    <location>
        <begin position="242"/>
        <end position="676"/>
    </location>
</feature>
<dbReference type="Gene3D" id="2.40.170.20">
    <property type="entry name" value="TonB-dependent receptor, beta-barrel domain"/>
    <property type="match status" value="1"/>
</dbReference>
<evidence type="ECO:0000313" key="17">
    <source>
        <dbReference type="EMBL" id="MDN3705730.1"/>
    </source>
</evidence>
<keyword evidence="18" id="KW-1185">Reference proteome</keyword>
<evidence type="ECO:0000259" key="16">
    <source>
        <dbReference type="Pfam" id="PF07715"/>
    </source>
</evidence>
<protein>
    <submittedName>
        <fullName evidence="17">TonB-dependent receptor</fullName>
    </submittedName>
</protein>
<comment type="subcellular location">
    <subcellularLocation>
        <location evidence="1 12">Cell outer membrane</location>
        <topology evidence="1 12">Multi-pass membrane protein</topology>
    </subcellularLocation>
</comment>
<keyword evidence="17" id="KW-0675">Receptor</keyword>
<feature type="domain" description="TonB-dependent receptor plug" evidence="16">
    <location>
        <begin position="47"/>
        <end position="155"/>
    </location>
</feature>
<reference evidence="18" key="1">
    <citation type="journal article" date="2019" name="Int. J. Syst. Evol. Microbiol.">
        <title>The Global Catalogue of Microorganisms (GCM) 10K type strain sequencing project: providing services to taxonomists for standard genome sequencing and annotation.</title>
        <authorList>
            <consortium name="The Broad Institute Genomics Platform"/>
            <consortium name="The Broad Institute Genome Sequencing Center for Infectious Disease"/>
            <person name="Wu L."/>
            <person name="Ma J."/>
        </authorList>
    </citation>
    <scope>NUCLEOTIDE SEQUENCE [LARGE SCALE GENOMIC DNA]</scope>
    <source>
        <strain evidence="18">CECT 7184</strain>
    </source>
</reference>
<evidence type="ECO:0000256" key="2">
    <source>
        <dbReference type="ARBA" id="ARBA00022448"/>
    </source>
</evidence>
<keyword evidence="8" id="KW-0406">Ion transport</keyword>
<organism evidence="17 18">
    <name type="scientific">Paenimyroides ceti</name>
    <dbReference type="NCBI Taxonomy" id="395087"/>
    <lineage>
        <taxon>Bacteria</taxon>
        <taxon>Pseudomonadati</taxon>
        <taxon>Bacteroidota</taxon>
        <taxon>Flavobacteriia</taxon>
        <taxon>Flavobacteriales</taxon>
        <taxon>Flavobacteriaceae</taxon>
        <taxon>Paenimyroides</taxon>
    </lineage>
</organism>
<keyword evidence="11 12" id="KW-0998">Cell outer membrane</keyword>
<dbReference type="Pfam" id="PF00593">
    <property type="entry name" value="TonB_dep_Rec_b-barrel"/>
    <property type="match status" value="1"/>
</dbReference>
<evidence type="ECO:0000256" key="13">
    <source>
        <dbReference type="RuleBase" id="RU003357"/>
    </source>
</evidence>
<keyword evidence="6 14" id="KW-0732">Signal</keyword>
<evidence type="ECO:0000256" key="8">
    <source>
        <dbReference type="ARBA" id="ARBA00023065"/>
    </source>
</evidence>
<dbReference type="SUPFAM" id="SSF56935">
    <property type="entry name" value="Porins"/>
    <property type="match status" value="1"/>
</dbReference>
<comment type="similarity">
    <text evidence="12 13">Belongs to the TonB-dependent receptor family.</text>
</comment>
<keyword evidence="4" id="KW-0410">Iron transport</keyword>
<dbReference type="RefSeq" id="WP_290361886.1">
    <property type="nucleotide sequence ID" value="NZ_JAUFQU010000001.1"/>
</dbReference>
<dbReference type="InterPro" id="IPR039426">
    <property type="entry name" value="TonB-dep_rcpt-like"/>
</dbReference>
<feature type="signal peptide" evidence="14">
    <location>
        <begin position="1"/>
        <end position="21"/>
    </location>
</feature>
<dbReference type="InterPro" id="IPR012910">
    <property type="entry name" value="Plug_dom"/>
</dbReference>
<evidence type="ECO:0000256" key="14">
    <source>
        <dbReference type="SAM" id="SignalP"/>
    </source>
</evidence>
<dbReference type="PANTHER" id="PTHR32552">
    <property type="entry name" value="FERRICHROME IRON RECEPTOR-RELATED"/>
    <property type="match status" value="1"/>
</dbReference>
<evidence type="ECO:0000256" key="10">
    <source>
        <dbReference type="ARBA" id="ARBA00023136"/>
    </source>
</evidence>
<evidence type="ECO:0000256" key="12">
    <source>
        <dbReference type="PROSITE-ProRule" id="PRU01360"/>
    </source>
</evidence>
<evidence type="ECO:0000256" key="7">
    <source>
        <dbReference type="ARBA" id="ARBA00023004"/>
    </source>
</evidence>
<keyword evidence="10 12" id="KW-0472">Membrane</keyword>
<evidence type="ECO:0000256" key="1">
    <source>
        <dbReference type="ARBA" id="ARBA00004571"/>
    </source>
</evidence>
<dbReference type="Pfam" id="PF07715">
    <property type="entry name" value="Plug"/>
    <property type="match status" value="1"/>
</dbReference>
<dbReference type="PANTHER" id="PTHR32552:SF68">
    <property type="entry name" value="FERRICHROME OUTER MEMBRANE TRANSPORTER_PHAGE RECEPTOR"/>
    <property type="match status" value="1"/>
</dbReference>
<dbReference type="Proteomes" id="UP001242368">
    <property type="component" value="Unassembled WGS sequence"/>
</dbReference>
<evidence type="ECO:0000259" key="15">
    <source>
        <dbReference type="Pfam" id="PF00593"/>
    </source>
</evidence>
<proteinExistence type="inferred from homology"/>
<dbReference type="Gene3D" id="2.170.130.10">
    <property type="entry name" value="TonB-dependent receptor, plug domain"/>
    <property type="match status" value="1"/>
</dbReference>
<evidence type="ECO:0000256" key="5">
    <source>
        <dbReference type="ARBA" id="ARBA00022692"/>
    </source>
</evidence>
<keyword evidence="5 12" id="KW-0812">Transmembrane</keyword>
<dbReference type="PROSITE" id="PS52016">
    <property type="entry name" value="TONB_DEPENDENT_REC_3"/>
    <property type="match status" value="1"/>
</dbReference>
<keyword evidence="7" id="KW-0408">Iron</keyword>
<evidence type="ECO:0000256" key="3">
    <source>
        <dbReference type="ARBA" id="ARBA00022452"/>
    </source>
</evidence>
<dbReference type="InterPro" id="IPR000531">
    <property type="entry name" value="Beta-barrel_TonB"/>
</dbReference>
<evidence type="ECO:0000256" key="11">
    <source>
        <dbReference type="ARBA" id="ARBA00023237"/>
    </source>
</evidence>
<evidence type="ECO:0000256" key="4">
    <source>
        <dbReference type="ARBA" id="ARBA00022496"/>
    </source>
</evidence>
<keyword evidence="9 13" id="KW-0798">TonB box</keyword>
<evidence type="ECO:0000313" key="18">
    <source>
        <dbReference type="Proteomes" id="UP001242368"/>
    </source>
</evidence>
<evidence type="ECO:0000256" key="9">
    <source>
        <dbReference type="ARBA" id="ARBA00023077"/>
    </source>
</evidence>
<accession>A0ABT8CR99</accession>
<keyword evidence="2 12" id="KW-0813">Transport</keyword>
<comment type="caution">
    <text evidence="17">The sequence shown here is derived from an EMBL/GenBank/DDBJ whole genome shotgun (WGS) entry which is preliminary data.</text>
</comment>
<name>A0ABT8CR99_9FLAO</name>
<dbReference type="InterPro" id="IPR036942">
    <property type="entry name" value="Beta-barrel_TonB_sf"/>
</dbReference>
<evidence type="ECO:0000256" key="6">
    <source>
        <dbReference type="ARBA" id="ARBA00022729"/>
    </source>
</evidence>
<keyword evidence="3 12" id="KW-1134">Transmembrane beta strand</keyword>
<gene>
    <name evidence="17" type="ORF">QW060_01140</name>
</gene>
<dbReference type="EMBL" id="JAUFQU010000001">
    <property type="protein sequence ID" value="MDN3705730.1"/>
    <property type="molecule type" value="Genomic_DNA"/>
</dbReference>